<dbReference type="InterPro" id="IPR056603">
    <property type="entry name" value="HTH_NPRL3"/>
</dbReference>
<keyword evidence="2" id="KW-0458">Lysosome</keyword>
<dbReference type="GO" id="GO:0034198">
    <property type="term" value="P:cellular response to amino acid starvation"/>
    <property type="evidence" value="ECO:0007669"/>
    <property type="project" value="UniProtKB-UniRule"/>
</dbReference>
<dbReference type="EMBL" id="CADEPM010000005">
    <property type="protein sequence ID" value="CAB3406696.1"/>
    <property type="molecule type" value="Genomic_DNA"/>
</dbReference>
<evidence type="ECO:0000313" key="5">
    <source>
        <dbReference type="Proteomes" id="UP000494206"/>
    </source>
</evidence>
<evidence type="ECO:0000256" key="2">
    <source>
        <dbReference type="RuleBase" id="RU368069"/>
    </source>
</evidence>
<reference evidence="4 5" key="1">
    <citation type="submission" date="2020-04" db="EMBL/GenBank/DDBJ databases">
        <authorList>
            <person name="Laetsch R D."/>
            <person name="Stevens L."/>
            <person name="Kumar S."/>
            <person name="Blaxter L. M."/>
        </authorList>
    </citation>
    <scope>NUCLEOTIDE SEQUENCE [LARGE SCALE GENOMIC DNA]</scope>
</reference>
<evidence type="ECO:0000259" key="3">
    <source>
        <dbReference type="Pfam" id="PF24064"/>
    </source>
</evidence>
<comment type="similarity">
    <text evidence="1 2">Belongs to the NPR3 family.</text>
</comment>
<comment type="function">
    <text evidence="2">As a component of the GATOR1 complex functions as an inhibitor of the amino acid-sensing branch of the TORC1 pathway.</text>
</comment>
<sequence length="512" mass="57982">MTTNHKSAECAATCVMFMTSGVSGEKLHFMHPYRVQEKPKEDKDSELPPSFYSQFNHPSNAKTKKPVLAEIPDDTGKIMTEFTLTTDLLGQALNVDRSSCNKPFELKIDNYRFVAWPKKWKARSNAIFHISIVFAIRANSESYSVEAYQRLSKKLAVAFIALQQSEGFIEEQQKIMDDIDHDAKNPFEKIRQKSKLARTLVDVYEDVIRTGNIHKYVNNLIEIGFCDEAYSLSLASVMPKGRSEIEKIVRSIRPYHGILLLEDIGPTPDANPSVARLIRHCSPDRSILDMSTASGIPVLEVFMIVRHLLLWTRAILIYPLCNTNVYTSATSPQPLETMIEKFAQQFGANIHLAAGLAHFNPPATLGSFVRSNLPLSEQHVRAKLVVMLLKHQMLMQLHVFFYIIKPYSNAKCPRPGRHCPEALRNMISRSTIDVNVQSIVADICGQMLETESLSQVEEKLSNFIAMAPYMNGNHHLEDIKYQLNLSRNVCENVITSFQLVIAKILRPDFISE</sequence>
<organism evidence="4 5">
    <name type="scientific">Caenorhabditis bovis</name>
    <dbReference type="NCBI Taxonomy" id="2654633"/>
    <lineage>
        <taxon>Eukaryota</taxon>
        <taxon>Metazoa</taxon>
        <taxon>Ecdysozoa</taxon>
        <taxon>Nematoda</taxon>
        <taxon>Chromadorea</taxon>
        <taxon>Rhabditida</taxon>
        <taxon>Rhabditina</taxon>
        <taxon>Rhabditomorpha</taxon>
        <taxon>Rhabditoidea</taxon>
        <taxon>Rhabditidae</taxon>
        <taxon>Peloderinae</taxon>
        <taxon>Caenorhabditis</taxon>
    </lineage>
</organism>
<dbReference type="Pfam" id="PF24064">
    <property type="entry name" value="HTH_NPRL3"/>
    <property type="match status" value="1"/>
</dbReference>
<dbReference type="GO" id="GO:1990130">
    <property type="term" value="C:GATOR1 complex"/>
    <property type="evidence" value="ECO:0007669"/>
    <property type="project" value="UniProtKB-UniRule"/>
</dbReference>
<comment type="caution">
    <text evidence="4">The sequence shown here is derived from an EMBL/GenBank/DDBJ whole genome shotgun (WGS) entry which is preliminary data.</text>
</comment>
<dbReference type="GO" id="GO:0010508">
    <property type="term" value="P:positive regulation of autophagy"/>
    <property type="evidence" value="ECO:0007669"/>
    <property type="project" value="TreeGrafter"/>
</dbReference>
<name>A0A8S1F3G4_9PELO</name>
<keyword evidence="5" id="KW-1185">Reference proteome</keyword>
<dbReference type="OrthoDB" id="18648at2759"/>
<protein>
    <recommendedName>
        <fullName evidence="2">GATOR complex protein NPRL3</fullName>
    </recommendedName>
    <alternativeName>
        <fullName evidence="2">Nitrogen permease regulator 3-like protein</fullName>
    </alternativeName>
</protein>
<accession>A0A8S1F3G4</accession>
<dbReference type="InterPro" id="IPR005365">
    <property type="entry name" value="Npr3"/>
</dbReference>
<evidence type="ECO:0000313" key="4">
    <source>
        <dbReference type="EMBL" id="CAB3406696.1"/>
    </source>
</evidence>
<keyword evidence="2" id="KW-0732">Signal</keyword>
<dbReference type="GO" id="GO:0005764">
    <property type="term" value="C:lysosome"/>
    <property type="evidence" value="ECO:0007669"/>
    <property type="project" value="UniProtKB-SubCell"/>
</dbReference>
<dbReference type="PANTHER" id="PTHR13153">
    <property type="entry name" value="CGTHBA PROTEIN -14 GENE PROTEIN"/>
    <property type="match status" value="1"/>
</dbReference>
<dbReference type="GO" id="GO:1904262">
    <property type="term" value="P:negative regulation of TORC1 signaling"/>
    <property type="evidence" value="ECO:0007669"/>
    <property type="project" value="TreeGrafter"/>
</dbReference>
<gene>
    <name evidence="4" type="ORF">CBOVIS_LOCUS8732</name>
</gene>
<proteinExistence type="inferred from homology"/>
<dbReference type="AlphaFoldDB" id="A0A8S1F3G4"/>
<comment type="subcellular location">
    <subcellularLocation>
        <location evidence="2">Lysosome</location>
    </subcellularLocation>
</comment>
<dbReference type="GO" id="GO:0038202">
    <property type="term" value="P:TORC1 signaling"/>
    <property type="evidence" value="ECO:0007669"/>
    <property type="project" value="TreeGrafter"/>
</dbReference>
<dbReference type="Pfam" id="PF03666">
    <property type="entry name" value="NPR3"/>
    <property type="match status" value="1"/>
</dbReference>
<evidence type="ECO:0000256" key="1">
    <source>
        <dbReference type="ARBA" id="ARBA00010546"/>
    </source>
</evidence>
<dbReference type="Proteomes" id="UP000494206">
    <property type="component" value="Unassembled WGS sequence"/>
</dbReference>
<dbReference type="PANTHER" id="PTHR13153:SF5">
    <property type="entry name" value="GATOR COMPLEX PROTEIN NPRL3"/>
    <property type="match status" value="1"/>
</dbReference>
<feature type="domain" description="GATOR1 complex protein NPRL3 C-terminal HTH" evidence="3">
    <location>
        <begin position="455"/>
        <end position="499"/>
    </location>
</feature>